<evidence type="ECO:0000259" key="1">
    <source>
        <dbReference type="SMART" id="SM00382"/>
    </source>
</evidence>
<name>A0A2X0VLQ9_9GAMM</name>
<accession>A0A2X0VLQ9</accession>
<feature type="domain" description="AAA+ ATPase" evidence="1">
    <location>
        <begin position="45"/>
        <end position="181"/>
    </location>
</feature>
<dbReference type="Pfam" id="PF13401">
    <property type="entry name" value="AAA_22"/>
    <property type="match status" value="1"/>
</dbReference>
<evidence type="ECO:0000313" key="5">
    <source>
        <dbReference type="EMBL" id="SPT70776.1"/>
    </source>
</evidence>
<dbReference type="EMBL" id="UAPV01000001">
    <property type="protein sequence ID" value="SPT70297.1"/>
    <property type="molecule type" value="Genomic_DNA"/>
</dbReference>
<dbReference type="PANTHER" id="PTHR35894">
    <property type="entry name" value="GENERAL SECRETION PATHWAY PROTEIN A-RELATED"/>
    <property type="match status" value="1"/>
</dbReference>
<gene>
    <name evidence="2" type="ORF">NCTC13093_00035</name>
    <name evidence="3" type="ORF">NCTC13093_01402</name>
    <name evidence="4" type="ORF">NCTC13093_01707</name>
    <name evidence="5" type="ORF">NCTC13093_02200</name>
</gene>
<dbReference type="OrthoDB" id="9780149at2"/>
<evidence type="ECO:0000313" key="3">
    <source>
        <dbReference type="EMBL" id="SPT70004.1"/>
    </source>
</evidence>
<reference evidence="2 6" key="1">
    <citation type="submission" date="2018-06" db="EMBL/GenBank/DDBJ databases">
        <authorList>
            <consortium name="Pathogen Informatics"/>
            <person name="Doyle S."/>
        </authorList>
    </citation>
    <scope>NUCLEOTIDE SEQUENCE [LARGE SCALE GENOMIC DNA]</scope>
    <source>
        <strain evidence="2 6">NCTC13093</strain>
    </source>
</reference>
<dbReference type="AlphaFoldDB" id="A0A2X0VLQ9"/>
<dbReference type="RefSeq" id="WP_113742925.1">
    <property type="nucleotide sequence ID" value="NZ_UAPU01000005.1"/>
</dbReference>
<dbReference type="GO" id="GO:0016887">
    <property type="term" value="F:ATP hydrolysis activity"/>
    <property type="evidence" value="ECO:0007669"/>
    <property type="project" value="InterPro"/>
</dbReference>
<dbReference type="InterPro" id="IPR049945">
    <property type="entry name" value="AAA_22"/>
</dbReference>
<dbReference type="EMBL" id="UAPV01000001">
    <property type="protein sequence ID" value="SPT70004.1"/>
    <property type="molecule type" value="Genomic_DNA"/>
</dbReference>
<dbReference type="InterPro" id="IPR003593">
    <property type="entry name" value="AAA+_ATPase"/>
</dbReference>
<dbReference type="InterPro" id="IPR052026">
    <property type="entry name" value="ExeA_AAA_ATPase_DNA-bind"/>
</dbReference>
<organism evidence="2 6">
    <name type="scientific">Anaerobiospirillum thomasii</name>
    <dbReference type="NCBI Taxonomy" id="179995"/>
    <lineage>
        <taxon>Bacteria</taxon>
        <taxon>Pseudomonadati</taxon>
        <taxon>Pseudomonadota</taxon>
        <taxon>Gammaproteobacteria</taxon>
        <taxon>Aeromonadales</taxon>
        <taxon>Succinivibrionaceae</taxon>
        <taxon>Anaerobiospirillum</taxon>
    </lineage>
</organism>
<dbReference type="Proteomes" id="UP000250086">
    <property type="component" value="Unassembled WGS sequence"/>
</dbReference>
<dbReference type="InterPro" id="IPR027417">
    <property type="entry name" value="P-loop_NTPase"/>
</dbReference>
<dbReference type="SUPFAM" id="SSF52540">
    <property type="entry name" value="P-loop containing nucleoside triphosphate hydrolases"/>
    <property type="match status" value="1"/>
</dbReference>
<keyword evidence="6" id="KW-1185">Reference proteome</keyword>
<sequence>MISTDLLDYFKMEYTPFTNNIDTGFLYQTDIFRGACLKLKMAIENNSFALLTGVPGTGKSTLLRYFTSQLNEEKHTVMYVSLSNATPRWMYIAPLNQMGVKSKYYVNDARLQLHREIETLRKTHGKKVILIFDEAHLLANKYSKFSLLEEIRFLLNGNSYDSGSPLTLILSGQKEILSVLKTDKCKAITQRIMYFSSTQNLTNEQVGSYIGSHLKWSRCQDNPFEYRAVEKIGDLSGGNPRLINKICMHALSYTCLKREEKVTEATVTEVANNEVIDLILKNLN</sequence>
<protein>
    <submittedName>
        <fullName evidence="2">Putative secretion ATPase, PEP-CTERM locus subfamily</fullName>
    </submittedName>
</protein>
<evidence type="ECO:0000313" key="6">
    <source>
        <dbReference type="Proteomes" id="UP000250086"/>
    </source>
</evidence>
<evidence type="ECO:0000313" key="2">
    <source>
        <dbReference type="EMBL" id="SPT68660.1"/>
    </source>
</evidence>
<dbReference type="CDD" id="cd00009">
    <property type="entry name" value="AAA"/>
    <property type="match status" value="1"/>
</dbReference>
<evidence type="ECO:0000313" key="4">
    <source>
        <dbReference type="EMBL" id="SPT70297.1"/>
    </source>
</evidence>
<dbReference type="SMART" id="SM00382">
    <property type="entry name" value="AAA"/>
    <property type="match status" value="1"/>
</dbReference>
<dbReference type="Gene3D" id="3.40.50.300">
    <property type="entry name" value="P-loop containing nucleotide triphosphate hydrolases"/>
    <property type="match status" value="1"/>
</dbReference>
<dbReference type="EMBL" id="UAPV01000001">
    <property type="protein sequence ID" value="SPT68660.1"/>
    <property type="molecule type" value="Genomic_DNA"/>
</dbReference>
<proteinExistence type="predicted"/>
<dbReference type="EMBL" id="UAPV01000001">
    <property type="protein sequence ID" value="SPT70776.1"/>
    <property type="molecule type" value="Genomic_DNA"/>
</dbReference>
<dbReference type="PANTHER" id="PTHR35894:SF1">
    <property type="entry name" value="PHOSPHORIBULOKINASE _ URIDINE KINASE FAMILY"/>
    <property type="match status" value="1"/>
</dbReference>